<keyword evidence="2" id="KW-0496">Mitochondrion</keyword>
<organism evidence="2">
    <name type="scientific">Rhynchosporium agropyri</name>
    <dbReference type="NCBI Taxonomy" id="914238"/>
    <lineage>
        <taxon>Eukaryota</taxon>
        <taxon>Fungi</taxon>
        <taxon>Dikarya</taxon>
        <taxon>Ascomycota</taxon>
        <taxon>Pezizomycotina</taxon>
        <taxon>Leotiomycetes</taxon>
        <taxon>Helotiales</taxon>
        <taxon>Ploettnerulaceae</taxon>
        <taxon>Rhynchosporium</taxon>
    </lineage>
</organism>
<reference evidence="2" key="1">
    <citation type="submission" date="2013-09" db="EMBL/GenBank/DDBJ databases">
        <authorList>
            <person name="Torriani S.F.F."/>
            <person name="Penselin D."/>
            <person name="Knogge W."/>
            <person name="Felder M."/>
            <person name="Taudien S."/>
            <person name="Platzer M."/>
            <person name="McDonald B.A."/>
            <person name="Brunner P.C."/>
        </authorList>
    </citation>
    <scope>NUCLEOTIDE SEQUENCE</scope>
</reference>
<evidence type="ECO:0000313" key="2">
    <source>
        <dbReference type="EMBL" id="AHC02324.1"/>
    </source>
</evidence>
<proteinExistence type="predicted"/>
<evidence type="ECO:0000256" key="1">
    <source>
        <dbReference type="SAM" id="MobiDB-lite"/>
    </source>
</evidence>
<dbReference type="AlphaFoldDB" id="V5W5K2"/>
<protein>
    <submittedName>
        <fullName evidence="2">Uncharacterized protein</fullName>
    </submittedName>
</protein>
<reference evidence="2" key="2">
    <citation type="journal article" date="2014" name="Fungal Genet. Biol.">
        <title>Comparative analysis of mitochondrial genomes from closely related Rhynchosporium species reveals extensive intron invasion.</title>
        <authorList>
            <person name="Torriani S.F."/>
            <person name="Penselin D."/>
            <person name="Knogge W."/>
            <person name="Felder M."/>
            <person name="Taudien S."/>
            <person name="Platzer M."/>
            <person name="McDonald B.A."/>
            <person name="Brunner P.C."/>
        </authorList>
    </citation>
    <scope>NUCLEOTIDE SEQUENCE</scope>
</reference>
<feature type="region of interest" description="Disordered" evidence="1">
    <location>
        <begin position="1"/>
        <end position="45"/>
    </location>
</feature>
<dbReference type="EMBL" id="KF650572">
    <property type="protein sequence ID" value="AHC02324.1"/>
    <property type="molecule type" value="Genomic_DNA"/>
</dbReference>
<dbReference type="RefSeq" id="YP_008965338.1">
    <property type="nucleotide sequence ID" value="NC_023125.1"/>
</dbReference>
<accession>V5W5K2</accession>
<geneLocation type="mitochondrion" evidence="2"/>
<name>V5W5K2_9HELO</name>
<sequence length="145" mass="16167">MNIPSFLNPVETPSGINPESLRSGPKGNPSGDPKGDPSGGPRPLFRGQVSLKVILLTKLESQLEGSPMVNNNFDQYPEYSKRRSLGTRLYTGTELNNYLIRNVSHLEHAFIKDNPQVVIIRAERNWILRPATATLDRIQATFPDN</sequence>